<evidence type="ECO:0000313" key="2">
    <source>
        <dbReference type="EMBL" id="QBF46311.1"/>
    </source>
</evidence>
<dbReference type="STRING" id="1216970.GCA_001570985_00780"/>
<keyword evidence="1" id="KW-0472">Membrane</keyword>
<accession>A0A4P6MRM6</accession>
<reference evidence="2 3" key="1">
    <citation type="submission" date="2019-02" db="EMBL/GenBank/DDBJ databases">
        <title>Genomic data mining of an Antarctic deep-sea actinobacterium, Janibacterlimosus P3-3-X1.</title>
        <authorList>
            <person name="Liao L."/>
            <person name="Chen B."/>
        </authorList>
    </citation>
    <scope>NUCLEOTIDE SEQUENCE [LARGE SCALE GENOMIC DNA]</scope>
    <source>
        <strain evidence="2 3">P3-3-X1</strain>
    </source>
</reference>
<dbReference type="KEGG" id="jli:EXU32_08635"/>
<evidence type="ECO:0000256" key="1">
    <source>
        <dbReference type="SAM" id="Phobius"/>
    </source>
</evidence>
<feature type="transmembrane region" description="Helical" evidence="1">
    <location>
        <begin position="12"/>
        <end position="33"/>
    </location>
</feature>
<dbReference type="AlphaFoldDB" id="A0A4P6MRM6"/>
<dbReference type="RefSeq" id="WP_130629533.1">
    <property type="nucleotide sequence ID" value="NZ_CP036164.1"/>
</dbReference>
<evidence type="ECO:0000313" key="3">
    <source>
        <dbReference type="Proteomes" id="UP000290408"/>
    </source>
</evidence>
<feature type="transmembrane region" description="Helical" evidence="1">
    <location>
        <begin position="53"/>
        <end position="80"/>
    </location>
</feature>
<dbReference type="EMBL" id="CP036164">
    <property type="protein sequence ID" value="QBF46311.1"/>
    <property type="molecule type" value="Genomic_DNA"/>
</dbReference>
<gene>
    <name evidence="2" type="ORF">EXU32_08635</name>
</gene>
<name>A0A4P6MRM6_9MICO</name>
<sequence length="119" mass="12074">MTTVAMRHPDRGWVHAVPVLAFVVGALAYPLYVLVATFRIADADIATRPGAPFAAAAVAAIALLAGVLIASFVTMVAYAVCRSGSTRLVRGAQVAGLGLTGIGCGAGIWLAIIVAEQLA</sequence>
<organism evidence="2 3">
    <name type="scientific">Janibacter limosus</name>
    <dbReference type="NCBI Taxonomy" id="53458"/>
    <lineage>
        <taxon>Bacteria</taxon>
        <taxon>Bacillati</taxon>
        <taxon>Actinomycetota</taxon>
        <taxon>Actinomycetes</taxon>
        <taxon>Micrococcales</taxon>
        <taxon>Intrasporangiaceae</taxon>
        <taxon>Janibacter</taxon>
    </lineage>
</organism>
<keyword evidence="1" id="KW-1133">Transmembrane helix</keyword>
<keyword evidence="1" id="KW-0812">Transmembrane</keyword>
<protein>
    <submittedName>
        <fullName evidence="2">Uncharacterized protein</fullName>
    </submittedName>
</protein>
<keyword evidence="3" id="KW-1185">Reference proteome</keyword>
<feature type="transmembrane region" description="Helical" evidence="1">
    <location>
        <begin position="92"/>
        <end position="115"/>
    </location>
</feature>
<proteinExistence type="predicted"/>
<dbReference type="OrthoDB" id="4868661at2"/>
<dbReference type="Proteomes" id="UP000290408">
    <property type="component" value="Chromosome"/>
</dbReference>